<evidence type="ECO:0000313" key="5">
    <source>
        <dbReference type="Proteomes" id="UP000428333"/>
    </source>
</evidence>
<keyword evidence="5" id="KW-1185">Reference proteome</keyword>
<accession>A0A6A4LRK6</accession>
<dbReference type="PANTHER" id="PTHR31351">
    <property type="entry name" value="EXPRESSED PROTEIN"/>
    <property type="match status" value="1"/>
</dbReference>
<protein>
    <recommendedName>
        <fullName evidence="6">VAN3-binding protein-like auxin canalisation domain-containing protein</fullName>
    </recommendedName>
</protein>
<dbReference type="AlphaFoldDB" id="A0A6A4LRK6"/>
<dbReference type="Proteomes" id="UP000428333">
    <property type="component" value="Linkage Group LG04"/>
</dbReference>
<dbReference type="Pfam" id="PF08458">
    <property type="entry name" value="PH_2"/>
    <property type="match status" value="1"/>
</dbReference>
<evidence type="ECO:0000256" key="1">
    <source>
        <dbReference type="SAM" id="MobiDB-lite"/>
    </source>
</evidence>
<feature type="compositionally biased region" description="Low complexity" evidence="1">
    <location>
        <begin position="109"/>
        <end position="118"/>
    </location>
</feature>
<gene>
    <name evidence="4" type="ORF">C3L33_07469</name>
</gene>
<dbReference type="GO" id="GO:0010087">
    <property type="term" value="P:phloem or xylem histogenesis"/>
    <property type="evidence" value="ECO:0007669"/>
    <property type="project" value="TreeGrafter"/>
</dbReference>
<dbReference type="GO" id="GO:0010305">
    <property type="term" value="P:leaf vascular tissue pattern formation"/>
    <property type="evidence" value="ECO:0007669"/>
    <property type="project" value="TreeGrafter"/>
</dbReference>
<name>A0A6A4LRK6_9ERIC</name>
<evidence type="ECO:0000313" key="4">
    <source>
        <dbReference type="EMBL" id="KAE9460630.1"/>
    </source>
</evidence>
<dbReference type="InterPro" id="IPR008546">
    <property type="entry name" value="VAN3-bd-like_auxin_canal"/>
</dbReference>
<sequence length="507" mass="53923">MESSRRRPEQGGSSKVKLPEIPTEPLEFLARSWSPSALQLCKALSLSPRPPPPPRSSTPVTNGSNMNVATTTTSHVISSGGGGENEESSTVAGAVVNNSTNNGDPPQPSFSFASSSSSSSSSSQLVLERIMSQSEMISPLTSGRLSHSSSSTTTGALNVPTIKQHATASIHWRPQQPRRGTSGVSTPSGKTARRWLKERKEKKKQDARAHNAQLHAVVSVANVAAAVAAIAAATAAASATGKDDKMAKTDVAVASAATLVAGQCVEAAEAMGADRCHLISAISSAVNVRTQTISPLSPPLLPPVRTAFHHKLHYKLALRGAATLKARALKDVWSIGAAVPAAEKGTTVMTTSGCSSDYHEHSHGNGFVEGLALEDDFLDSCHQQLLARGTELLKRTRKGDLHWKIVSVYIHRTGQVMLKMKSRHAAGTITKKDKNVVLEVCRDVKPWPGRHLFEGGEQRRYFGLKTATRGVVSLNARTRGNTIPGRRGFVVCSPSQQKRTISIAEQS</sequence>
<evidence type="ECO:0000259" key="3">
    <source>
        <dbReference type="Pfam" id="PF08458"/>
    </source>
</evidence>
<organism evidence="4 5">
    <name type="scientific">Rhododendron williamsianum</name>
    <dbReference type="NCBI Taxonomy" id="262921"/>
    <lineage>
        <taxon>Eukaryota</taxon>
        <taxon>Viridiplantae</taxon>
        <taxon>Streptophyta</taxon>
        <taxon>Embryophyta</taxon>
        <taxon>Tracheophyta</taxon>
        <taxon>Spermatophyta</taxon>
        <taxon>Magnoliopsida</taxon>
        <taxon>eudicotyledons</taxon>
        <taxon>Gunneridae</taxon>
        <taxon>Pentapetalae</taxon>
        <taxon>asterids</taxon>
        <taxon>Ericales</taxon>
        <taxon>Ericaceae</taxon>
        <taxon>Ericoideae</taxon>
        <taxon>Rhodoreae</taxon>
        <taxon>Rhododendron</taxon>
    </lineage>
</organism>
<dbReference type="InterPro" id="IPR040269">
    <property type="entry name" value="VAB"/>
</dbReference>
<feature type="region of interest" description="Disordered" evidence="1">
    <location>
        <begin position="44"/>
        <end position="118"/>
    </location>
</feature>
<feature type="domain" description="VAN3-binding protein-like auxin canalisation" evidence="2">
    <location>
        <begin position="19"/>
        <end position="291"/>
    </location>
</feature>
<dbReference type="InterPro" id="IPR013666">
    <property type="entry name" value="PH_pln"/>
</dbReference>
<reference evidence="4 5" key="1">
    <citation type="journal article" date="2019" name="Genome Biol. Evol.">
        <title>The Rhododendron genome and chromosomal organization provide insight into shared whole-genome duplications across the heath family (Ericaceae).</title>
        <authorList>
            <person name="Soza V.L."/>
            <person name="Lindsley D."/>
            <person name="Waalkes A."/>
            <person name="Ramage E."/>
            <person name="Patwardhan R.P."/>
            <person name="Burton J.N."/>
            <person name="Adey A."/>
            <person name="Kumar A."/>
            <person name="Qiu R."/>
            <person name="Shendure J."/>
            <person name="Hall B."/>
        </authorList>
    </citation>
    <scope>NUCLEOTIDE SEQUENCE [LARGE SCALE GENOMIC DNA]</scope>
    <source>
        <strain evidence="4">RSF 1966-606</strain>
    </source>
</reference>
<proteinExistence type="predicted"/>
<feature type="compositionally biased region" description="Polar residues" evidence="1">
    <location>
        <begin position="58"/>
        <end position="77"/>
    </location>
</feature>
<evidence type="ECO:0008006" key="6">
    <source>
        <dbReference type="Google" id="ProtNLM"/>
    </source>
</evidence>
<feature type="region of interest" description="Disordered" evidence="1">
    <location>
        <begin position="1"/>
        <end position="22"/>
    </location>
</feature>
<evidence type="ECO:0000259" key="2">
    <source>
        <dbReference type="Pfam" id="PF05703"/>
    </source>
</evidence>
<dbReference type="GO" id="GO:0009734">
    <property type="term" value="P:auxin-activated signaling pathway"/>
    <property type="evidence" value="ECO:0007669"/>
    <property type="project" value="TreeGrafter"/>
</dbReference>
<dbReference type="EMBL" id="QEFC01001001">
    <property type="protein sequence ID" value="KAE9460630.1"/>
    <property type="molecule type" value="Genomic_DNA"/>
</dbReference>
<dbReference type="Pfam" id="PF05703">
    <property type="entry name" value="Auxin_canalis"/>
    <property type="match status" value="1"/>
</dbReference>
<feature type="domain" description="Pleckstrin-like plant" evidence="3">
    <location>
        <begin position="391"/>
        <end position="477"/>
    </location>
</feature>
<dbReference type="OrthoDB" id="1918928at2759"/>
<feature type="non-terminal residue" evidence="4">
    <location>
        <position position="1"/>
    </location>
</feature>
<dbReference type="PANTHER" id="PTHR31351:SF41">
    <property type="entry name" value="VAN3-BINDING PROTEIN-LIKE"/>
    <property type="match status" value="1"/>
</dbReference>
<feature type="compositionally biased region" description="Polar residues" evidence="1">
    <location>
        <begin position="178"/>
        <end position="189"/>
    </location>
</feature>
<feature type="region of interest" description="Disordered" evidence="1">
    <location>
        <begin position="166"/>
        <end position="193"/>
    </location>
</feature>
<comment type="caution">
    <text evidence="4">The sequence shown here is derived from an EMBL/GenBank/DDBJ whole genome shotgun (WGS) entry which is preliminary data.</text>
</comment>